<dbReference type="Pfam" id="PF11453">
    <property type="entry name" value="DUF2950"/>
    <property type="match status" value="1"/>
</dbReference>
<evidence type="ECO:0008006" key="4">
    <source>
        <dbReference type="Google" id="ProtNLM"/>
    </source>
</evidence>
<keyword evidence="1" id="KW-0732">Signal</keyword>
<name>A0A6V8NFE6_9BACT</name>
<dbReference type="AlphaFoldDB" id="A0A6V8NFE6"/>
<dbReference type="EMBL" id="BLXZ01000007">
    <property type="protein sequence ID" value="GFO69779.1"/>
    <property type="molecule type" value="Genomic_DNA"/>
</dbReference>
<keyword evidence="3" id="KW-1185">Reference proteome</keyword>
<organism evidence="2 3">
    <name type="scientific">Geomonas limicola</name>
    <dbReference type="NCBI Taxonomy" id="2740186"/>
    <lineage>
        <taxon>Bacteria</taxon>
        <taxon>Pseudomonadati</taxon>
        <taxon>Thermodesulfobacteriota</taxon>
        <taxon>Desulfuromonadia</taxon>
        <taxon>Geobacterales</taxon>
        <taxon>Geobacteraceae</taxon>
        <taxon>Geomonas</taxon>
    </lineage>
</organism>
<dbReference type="InterPro" id="IPR021556">
    <property type="entry name" value="DUF2950"/>
</dbReference>
<dbReference type="Proteomes" id="UP000587586">
    <property type="component" value="Unassembled WGS sequence"/>
</dbReference>
<evidence type="ECO:0000313" key="3">
    <source>
        <dbReference type="Proteomes" id="UP000587586"/>
    </source>
</evidence>
<sequence>MINPGIRARQLQKGFWGAMGLLMLALLPAAALAAASAGTVQRSFSSPEEARQALVTAVQAKNHAELAAIFGPVQRELEPGDAVEQAAEFEDFAHEVGEAVTLEPQGAAKVIVKIGDEKWPFPIPLVKTGERWIFDTEQGREEILTRRIGHNELLAINVCRSYVDAQREYYNMSEPDGDQIPKYAQHLISRPGRHNGLYWPTIAGEKPSPLGPLVAKAKEEGYFLPGKPGEGGRRPFHGYFFKILKKQGKSAPGGKFSYVINGNMVAGHALIAYPSRWGVSGVMTFIVNQRGRVYQKNLGPKTAELVKKMDAYNPDLSWKLVGQ</sequence>
<proteinExistence type="predicted"/>
<gene>
    <name evidence="2" type="ORF">GMLC_33580</name>
</gene>
<reference evidence="3" key="1">
    <citation type="submission" date="2020-06" db="EMBL/GenBank/DDBJ databases">
        <title>Draft genomic sequecing of Geomonas sp. Red745.</title>
        <authorList>
            <person name="Itoh H."/>
            <person name="Xu Z.X."/>
            <person name="Ushijima N."/>
            <person name="Masuda Y."/>
            <person name="Shiratori Y."/>
            <person name="Senoo K."/>
        </authorList>
    </citation>
    <scope>NUCLEOTIDE SEQUENCE [LARGE SCALE GENOMIC DNA]</scope>
    <source>
        <strain evidence="3">Red745</strain>
    </source>
</reference>
<comment type="caution">
    <text evidence="2">The sequence shown here is derived from an EMBL/GenBank/DDBJ whole genome shotgun (WGS) entry which is preliminary data.</text>
</comment>
<feature type="signal peptide" evidence="1">
    <location>
        <begin position="1"/>
        <end position="33"/>
    </location>
</feature>
<protein>
    <recommendedName>
        <fullName evidence="4">DUF2950 domain-containing protein</fullName>
    </recommendedName>
</protein>
<evidence type="ECO:0000256" key="1">
    <source>
        <dbReference type="SAM" id="SignalP"/>
    </source>
</evidence>
<accession>A0A6V8NFE6</accession>
<evidence type="ECO:0000313" key="2">
    <source>
        <dbReference type="EMBL" id="GFO69779.1"/>
    </source>
</evidence>
<feature type="chain" id="PRO_5028436042" description="DUF2950 domain-containing protein" evidence="1">
    <location>
        <begin position="34"/>
        <end position="323"/>
    </location>
</feature>